<dbReference type="eggNOG" id="ENOG502S3F1">
    <property type="taxonomic scope" value="Eukaryota"/>
</dbReference>
<keyword evidence="3" id="KW-1185">Reference proteome</keyword>
<accession>D8SK22</accession>
<name>D8SK22_SELML</name>
<dbReference type="AlphaFoldDB" id="D8SK22"/>
<dbReference type="KEGG" id="smo:SELMODRAFT_422943"/>
<feature type="compositionally biased region" description="Low complexity" evidence="1">
    <location>
        <begin position="106"/>
        <end position="117"/>
    </location>
</feature>
<dbReference type="Proteomes" id="UP000001514">
    <property type="component" value="Unassembled WGS sequence"/>
</dbReference>
<evidence type="ECO:0000256" key="1">
    <source>
        <dbReference type="SAM" id="MobiDB-lite"/>
    </source>
</evidence>
<protein>
    <submittedName>
        <fullName evidence="2">Uncharacterized protein</fullName>
    </submittedName>
</protein>
<organism evidence="3">
    <name type="scientific">Selaginella moellendorffii</name>
    <name type="common">Spikemoss</name>
    <dbReference type="NCBI Taxonomy" id="88036"/>
    <lineage>
        <taxon>Eukaryota</taxon>
        <taxon>Viridiplantae</taxon>
        <taxon>Streptophyta</taxon>
        <taxon>Embryophyta</taxon>
        <taxon>Tracheophyta</taxon>
        <taxon>Lycopodiopsida</taxon>
        <taxon>Selaginellales</taxon>
        <taxon>Selaginellaceae</taxon>
        <taxon>Selaginella</taxon>
    </lineage>
</organism>
<dbReference type="EMBL" id="GL377624">
    <property type="protein sequence ID" value="EFJ15258.1"/>
    <property type="molecule type" value="Genomic_DNA"/>
</dbReference>
<dbReference type="Gramene" id="EFJ15258">
    <property type="protein sequence ID" value="EFJ15258"/>
    <property type="gene ID" value="SELMODRAFT_422943"/>
</dbReference>
<dbReference type="HOGENOM" id="CLU_809867_0_0_1"/>
<sequence length="343" mass="38338">MSRDGFPQPGTRIPPFLDAAGLFSELQDDEVGRGHGDNARNGLEIHGFPAIGQRNPLEREDYTAWPSLPGACEFREKSCSWAAESCPWQGNFGRSTSRCRQAAFDNSSNPSSPEEPNGFASRDAGKGALSAPPPPPSGYLPPVYLMLNKDFVVISPLKENLLLTLALAEHRRPSTPPSFDEASSAADLFETSPESFLAMDSSCMQSLSVEYFVRKFKATDVVTEMEVEYCAMNWKKVDYICNLYGQRVGVSVTRAMSYPNPEDFSPQMAYRLLYKKLFGLVVARHGVTDRHSFSQCVLHVWCETTTTAKLLQAQYKGMRPSQNFRKIPFVSNLVIFFQRFPRS</sequence>
<proteinExistence type="predicted"/>
<reference evidence="2 3" key="1">
    <citation type="journal article" date="2011" name="Science">
        <title>The Selaginella genome identifies genetic changes associated with the evolution of vascular plants.</title>
        <authorList>
            <person name="Banks J.A."/>
            <person name="Nishiyama T."/>
            <person name="Hasebe M."/>
            <person name="Bowman J.L."/>
            <person name="Gribskov M."/>
            <person name="dePamphilis C."/>
            <person name="Albert V.A."/>
            <person name="Aono N."/>
            <person name="Aoyama T."/>
            <person name="Ambrose B.A."/>
            <person name="Ashton N.W."/>
            <person name="Axtell M.J."/>
            <person name="Barker E."/>
            <person name="Barker M.S."/>
            <person name="Bennetzen J.L."/>
            <person name="Bonawitz N.D."/>
            <person name="Chapple C."/>
            <person name="Cheng C."/>
            <person name="Correa L.G."/>
            <person name="Dacre M."/>
            <person name="DeBarry J."/>
            <person name="Dreyer I."/>
            <person name="Elias M."/>
            <person name="Engstrom E.M."/>
            <person name="Estelle M."/>
            <person name="Feng L."/>
            <person name="Finet C."/>
            <person name="Floyd S.K."/>
            <person name="Frommer W.B."/>
            <person name="Fujita T."/>
            <person name="Gramzow L."/>
            <person name="Gutensohn M."/>
            <person name="Harholt J."/>
            <person name="Hattori M."/>
            <person name="Heyl A."/>
            <person name="Hirai T."/>
            <person name="Hiwatashi Y."/>
            <person name="Ishikawa M."/>
            <person name="Iwata M."/>
            <person name="Karol K.G."/>
            <person name="Koehler B."/>
            <person name="Kolukisaoglu U."/>
            <person name="Kubo M."/>
            <person name="Kurata T."/>
            <person name="Lalonde S."/>
            <person name="Li K."/>
            <person name="Li Y."/>
            <person name="Litt A."/>
            <person name="Lyons E."/>
            <person name="Manning G."/>
            <person name="Maruyama T."/>
            <person name="Michael T.P."/>
            <person name="Mikami K."/>
            <person name="Miyazaki S."/>
            <person name="Morinaga S."/>
            <person name="Murata T."/>
            <person name="Mueller-Roeber B."/>
            <person name="Nelson D.R."/>
            <person name="Obara M."/>
            <person name="Oguri Y."/>
            <person name="Olmstead R.G."/>
            <person name="Onodera N."/>
            <person name="Petersen B.L."/>
            <person name="Pils B."/>
            <person name="Prigge M."/>
            <person name="Rensing S.A."/>
            <person name="Riano-Pachon D.M."/>
            <person name="Roberts A.W."/>
            <person name="Sato Y."/>
            <person name="Scheller H.V."/>
            <person name="Schulz B."/>
            <person name="Schulz C."/>
            <person name="Shakirov E.V."/>
            <person name="Shibagaki N."/>
            <person name="Shinohara N."/>
            <person name="Shippen D.E."/>
            <person name="Soerensen I."/>
            <person name="Sotooka R."/>
            <person name="Sugimoto N."/>
            <person name="Sugita M."/>
            <person name="Sumikawa N."/>
            <person name="Tanurdzic M."/>
            <person name="Theissen G."/>
            <person name="Ulvskov P."/>
            <person name="Wakazuki S."/>
            <person name="Weng J.K."/>
            <person name="Willats W.W."/>
            <person name="Wipf D."/>
            <person name="Wolf P.G."/>
            <person name="Yang L."/>
            <person name="Zimmer A.D."/>
            <person name="Zhu Q."/>
            <person name="Mitros T."/>
            <person name="Hellsten U."/>
            <person name="Loque D."/>
            <person name="Otillar R."/>
            <person name="Salamov A."/>
            <person name="Schmutz J."/>
            <person name="Shapiro H."/>
            <person name="Lindquist E."/>
            <person name="Lucas S."/>
            <person name="Rokhsar D."/>
            <person name="Grigoriev I.V."/>
        </authorList>
    </citation>
    <scope>NUCLEOTIDE SEQUENCE [LARGE SCALE GENOMIC DNA]</scope>
</reference>
<dbReference type="InParanoid" id="D8SK22"/>
<evidence type="ECO:0000313" key="2">
    <source>
        <dbReference type="EMBL" id="EFJ15258.1"/>
    </source>
</evidence>
<feature type="region of interest" description="Disordered" evidence="1">
    <location>
        <begin position="102"/>
        <end position="133"/>
    </location>
</feature>
<evidence type="ECO:0000313" key="3">
    <source>
        <dbReference type="Proteomes" id="UP000001514"/>
    </source>
</evidence>
<gene>
    <name evidence="2" type="ORF">SELMODRAFT_422943</name>
</gene>